<gene>
    <name evidence="7" type="ORF">C5O00_07530</name>
</gene>
<reference evidence="7 8" key="1">
    <citation type="submission" date="2018-02" db="EMBL/GenBank/DDBJ databases">
        <title>Genomic analysis of the strain RR4-38 isolated from a seawater recirculating aquaculture system.</title>
        <authorList>
            <person name="Kim Y.-S."/>
            <person name="Jang Y.H."/>
            <person name="Kim K.-H."/>
        </authorList>
    </citation>
    <scope>NUCLEOTIDE SEQUENCE [LARGE SCALE GENOMIC DNA]</scope>
    <source>
        <strain evidence="7 8">RR4-38</strain>
    </source>
</reference>
<organism evidence="7 8">
    <name type="scientific">Pukyongia salina</name>
    <dbReference type="NCBI Taxonomy" id="2094025"/>
    <lineage>
        <taxon>Bacteria</taxon>
        <taxon>Pseudomonadati</taxon>
        <taxon>Bacteroidota</taxon>
        <taxon>Flavobacteriia</taxon>
        <taxon>Flavobacteriales</taxon>
        <taxon>Flavobacteriaceae</taxon>
        <taxon>Pukyongia</taxon>
    </lineage>
</organism>
<dbReference type="Pfam" id="PF00535">
    <property type="entry name" value="Glycos_transf_2"/>
    <property type="match status" value="1"/>
</dbReference>
<keyword evidence="2" id="KW-1003">Cell membrane</keyword>
<proteinExistence type="predicted"/>
<keyword evidence="3" id="KW-0328">Glycosyltransferase</keyword>
<dbReference type="NCBIfam" id="TIGR04283">
    <property type="entry name" value="glyco_like_mftF"/>
    <property type="match status" value="1"/>
</dbReference>
<accession>A0A2S0HWN9</accession>
<keyword evidence="4 7" id="KW-0808">Transferase</keyword>
<feature type="domain" description="Glycosyltransferase 2-like" evidence="6">
    <location>
        <begin position="3"/>
        <end position="121"/>
    </location>
</feature>
<evidence type="ECO:0000313" key="7">
    <source>
        <dbReference type="EMBL" id="AVI51035.1"/>
    </source>
</evidence>
<sequence>MISVIIPVYNEAASISGLLHHLDTHSKSGKITEVIIVDGGSTDETIPLARSFSENGSGLPLVICESEKGRARQMNAGANLARGNVLYFLHADTFPPAGFDDAILKQVQKGNNAGCFRMKFDSKHPVLIFSQYFTRFNFKACRGGDQSLFVERRIFDSLNGFDEEFEIYEDCDFIGKIYDQYKFTVINDYVITSARKYARNGTMKLQYHFTMIHIRKWLGADAAALSRYYKKHIQT</sequence>
<dbReference type="Proteomes" id="UP000238442">
    <property type="component" value="Chromosome"/>
</dbReference>
<dbReference type="Gene3D" id="3.90.550.10">
    <property type="entry name" value="Spore Coat Polysaccharide Biosynthesis Protein SpsA, Chain A"/>
    <property type="match status" value="1"/>
</dbReference>
<keyword evidence="5" id="KW-0472">Membrane</keyword>
<dbReference type="PANTHER" id="PTHR43646">
    <property type="entry name" value="GLYCOSYLTRANSFERASE"/>
    <property type="match status" value="1"/>
</dbReference>
<dbReference type="CDD" id="cd02522">
    <property type="entry name" value="GT_2_like_a"/>
    <property type="match status" value="1"/>
</dbReference>
<name>A0A2S0HWN9_9FLAO</name>
<evidence type="ECO:0000259" key="6">
    <source>
        <dbReference type="Pfam" id="PF00535"/>
    </source>
</evidence>
<dbReference type="AlphaFoldDB" id="A0A2S0HWN9"/>
<evidence type="ECO:0000313" key="8">
    <source>
        <dbReference type="Proteomes" id="UP000238442"/>
    </source>
</evidence>
<dbReference type="SUPFAM" id="SSF53448">
    <property type="entry name" value="Nucleotide-diphospho-sugar transferases"/>
    <property type="match status" value="1"/>
</dbReference>
<dbReference type="RefSeq" id="WP_105216276.1">
    <property type="nucleotide sequence ID" value="NZ_CP027062.1"/>
</dbReference>
<keyword evidence="8" id="KW-1185">Reference proteome</keyword>
<dbReference type="OrthoDB" id="9810303at2"/>
<protein>
    <submittedName>
        <fullName evidence="7">Glycosyl transferase family 2</fullName>
    </submittedName>
</protein>
<evidence type="ECO:0000256" key="2">
    <source>
        <dbReference type="ARBA" id="ARBA00022475"/>
    </source>
</evidence>
<comment type="subcellular location">
    <subcellularLocation>
        <location evidence="1">Cell membrane</location>
    </subcellularLocation>
</comment>
<dbReference type="KEGG" id="aue:C5O00_07530"/>
<dbReference type="GO" id="GO:0005886">
    <property type="term" value="C:plasma membrane"/>
    <property type="evidence" value="ECO:0007669"/>
    <property type="project" value="UniProtKB-SubCell"/>
</dbReference>
<dbReference type="InterPro" id="IPR001173">
    <property type="entry name" value="Glyco_trans_2-like"/>
</dbReference>
<dbReference type="PANTHER" id="PTHR43646:SF2">
    <property type="entry name" value="GLYCOSYLTRANSFERASE 2-LIKE DOMAIN-CONTAINING PROTEIN"/>
    <property type="match status" value="1"/>
</dbReference>
<evidence type="ECO:0000256" key="4">
    <source>
        <dbReference type="ARBA" id="ARBA00022679"/>
    </source>
</evidence>
<dbReference type="InterPro" id="IPR029044">
    <property type="entry name" value="Nucleotide-diphossugar_trans"/>
</dbReference>
<evidence type="ECO:0000256" key="3">
    <source>
        <dbReference type="ARBA" id="ARBA00022676"/>
    </source>
</evidence>
<dbReference type="EMBL" id="CP027062">
    <property type="protein sequence ID" value="AVI51035.1"/>
    <property type="molecule type" value="Genomic_DNA"/>
</dbReference>
<evidence type="ECO:0000256" key="1">
    <source>
        <dbReference type="ARBA" id="ARBA00004236"/>
    </source>
</evidence>
<evidence type="ECO:0000256" key="5">
    <source>
        <dbReference type="ARBA" id="ARBA00023136"/>
    </source>
</evidence>
<dbReference type="InterPro" id="IPR026461">
    <property type="entry name" value="Trfase_2_rSAM/seldom_assoc"/>
</dbReference>
<dbReference type="GO" id="GO:0016757">
    <property type="term" value="F:glycosyltransferase activity"/>
    <property type="evidence" value="ECO:0007669"/>
    <property type="project" value="UniProtKB-KW"/>
</dbReference>